<evidence type="ECO:0000313" key="2">
    <source>
        <dbReference type="EMBL" id="ORY67337.1"/>
    </source>
</evidence>
<dbReference type="Proteomes" id="UP000193689">
    <property type="component" value="Unassembled WGS sequence"/>
</dbReference>
<dbReference type="SUPFAM" id="SSF159941">
    <property type="entry name" value="MM3350-like"/>
    <property type="match status" value="1"/>
</dbReference>
<dbReference type="Gene3D" id="3.10.290.30">
    <property type="entry name" value="MM3350-like"/>
    <property type="match status" value="1"/>
</dbReference>
<accession>A0A1Y2E7C2</accession>
<dbReference type="EMBL" id="MCFJ01000004">
    <property type="protein sequence ID" value="ORY67337.1"/>
    <property type="molecule type" value="Genomic_DNA"/>
</dbReference>
<organism evidence="2 3">
    <name type="scientific">Pseudomassariella vexata</name>
    <dbReference type="NCBI Taxonomy" id="1141098"/>
    <lineage>
        <taxon>Eukaryota</taxon>
        <taxon>Fungi</taxon>
        <taxon>Dikarya</taxon>
        <taxon>Ascomycota</taxon>
        <taxon>Pezizomycotina</taxon>
        <taxon>Sordariomycetes</taxon>
        <taxon>Xylariomycetidae</taxon>
        <taxon>Amphisphaeriales</taxon>
        <taxon>Pseudomassariaceae</taxon>
        <taxon>Pseudomassariella</taxon>
    </lineage>
</organism>
<dbReference type="InterPro" id="IPR012912">
    <property type="entry name" value="Plasmid_pRiA4b_Orf3-like"/>
</dbReference>
<dbReference type="OrthoDB" id="245563at2759"/>
<dbReference type="GeneID" id="63779774"/>
<dbReference type="InParanoid" id="A0A1Y2E7C2"/>
<dbReference type="RefSeq" id="XP_040717961.1">
    <property type="nucleotide sequence ID" value="XM_040863562.1"/>
</dbReference>
<proteinExistence type="predicted"/>
<keyword evidence="3" id="KW-1185">Reference proteome</keyword>
<protein>
    <recommendedName>
        <fullName evidence="1">Plasmid pRiA4b Orf3-like domain-containing protein</fullName>
    </recommendedName>
</protein>
<feature type="domain" description="Plasmid pRiA4b Orf3-like" evidence="1">
    <location>
        <begin position="45"/>
        <end position="101"/>
    </location>
</feature>
<comment type="caution">
    <text evidence="2">The sequence shown here is derived from an EMBL/GenBank/DDBJ whole genome shotgun (WGS) entry which is preliminary data.</text>
</comment>
<evidence type="ECO:0000313" key="3">
    <source>
        <dbReference type="Proteomes" id="UP000193689"/>
    </source>
</evidence>
<gene>
    <name evidence="2" type="ORF">BCR38DRAFT_482958</name>
</gene>
<reference evidence="2 3" key="1">
    <citation type="submission" date="2016-07" db="EMBL/GenBank/DDBJ databases">
        <title>Pervasive Adenine N6-methylation of Active Genes in Fungi.</title>
        <authorList>
            <consortium name="DOE Joint Genome Institute"/>
            <person name="Mondo S.J."/>
            <person name="Dannebaum R.O."/>
            <person name="Kuo R.C."/>
            <person name="Labutti K."/>
            <person name="Haridas S."/>
            <person name="Kuo A."/>
            <person name="Salamov A."/>
            <person name="Ahrendt S.R."/>
            <person name="Lipzen A."/>
            <person name="Sullivan W."/>
            <person name="Andreopoulos W.B."/>
            <person name="Clum A."/>
            <person name="Lindquist E."/>
            <person name="Daum C."/>
            <person name="Ramamoorthy G.K."/>
            <person name="Gryganskyi A."/>
            <person name="Culley D."/>
            <person name="Magnuson J.K."/>
            <person name="James T.Y."/>
            <person name="O'Malley M.A."/>
            <person name="Stajich J.E."/>
            <person name="Spatafora J.W."/>
            <person name="Visel A."/>
            <person name="Grigoriev I.V."/>
        </authorList>
    </citation>
    <scope>NUCLEOTIDE SEQUENCE [LARGE SCALE GENOMIC DNA]</scope>
    <source>
        <strain evidence="2 3">CBS 129021</strain>
    </source>
</reference>
<dbReference type="AlphaFoldDB" id="A0A1Y2E7C2"/>
<dbReference type="Pfam" id="PF07929">
    <property type="entry name" value="PRiA4_ORF3"/>
    <property type="match status" value="1"/>
</dbReference>
<name>A0A1Y2E7C2_9PEZI</name>
<dbReference type="STRING" id="1141098.A0A1Y2E7C2"/>
<dbReference type="InterPro" id="IPR024047">
    <property type="entry name" value="MM3350-like_sf"/>
</dbReference>
<evidence type="ECO:0000259" key="1">
    <source>
        <dbReference type="Pfam" id="PF07929"/>
    </source>
</evidence>
<sequence length="119" mass="13741">MERLTQQPERPVQGRNRTTCARAVGDVFRWGVDRGESQMGFHFETPELQTGKTKLWKVFGDARWDGCPLVYKYDFGDRWEHEIEVVGREAPTGWCVCKDGRGMVLLMMWFGVGRVSRGL</sequence>